<keyword evidence="2" id="KW-1185">Reference proteome</keyword>
<organism evidence="1 2">
    <name type="scientific">Legionella nautarum</name>
    <dbReference type="NCBI Taxonomy" id="45070"/>
    <lineage>
        <taxon>Bacteria</taxon>
        <taxon>Pseudomonadati</taxon>
        <taxon>Pseudomonadota</taxon>
        <taxon>Gammaproteobacteria</taxon>
        <taxon>Legionellales</taxon>
        <taxon>Legionellaceae</taxon>
        <taxon>Legionella</taxon>
    </lineage>
</organism>
<dbReference type="RefSeq" id="WP_058503526.1">
    <property type="nucleotide sequence ID" value="NZ_CAAAIF010000020.1"/>
</dbReference>
<dbReference type="STRING" id="45070.Lnau_0443"/>
<sequence>MKPFNSYLKINIIGQIILILFLLTFLLNETYAKAGSCAKHGTVVGCNTSTGYQTAMMVHGLPVVNIIKSD</sequence>
<protein>
    <submittedName>
        <fullName evidence="1">Uncharacterized protein</fullName>
    </submittedName>
</protein>
<gene>
    <name evidence="1" type="ORF">Lnau_0443</name>
</gene>
<dbReference type="PATRIC" id="fig|45070.6.peg.466"/>
<dbReference type="Proteomes" id="UP000054725">
    <property type="component" value="Unassembled WGS sequence"/>
</dbReference>
<accession>A0A0W0X274</accession>
<comment type="caution">
    <text evidence="1">The sequence shown here is derived from an EMBL/GenBank/DDBJ whole genome shotgun (WGS) entry which is preliminary data.</text>
</comment>
<evidence type="ECO:0000313" key="1">
    <source>
        <dbReference type="EMBL" id="KTD38633.1"/>
    </source>
</evidence>
<reference evidence="1 2" key="1">
    <citation type="submission" date="2015-11" db="EMBL/GenBank/DDBJ databases">
        <title>Genomic analysis of 38 Legionella species identifies large and diverse effector repertoires.</title>
        <authorList>
            <person name="Burstein D."/>
            <person name="Amaro F."/>
            <person name="Zusman T."/>
            <person name="Lifshitz Z."/>
            <person name="Cohen O."/>
            <person name="Gilbert J.A."/>
            <person name="Pupko T."/>
            <person name="Shuman H.A."/>
            <person name="Segal G."/>
        </authorList>
    </citation>
    <scope>NUCLEOTIDE SEQUENCE [LARGE SCALE GENOMIC DNA]</scope>
    <source>
        <strain evidence="1 2">ATCC 49506</strain>
    </source>
</reference>
<evidence type="ECO:0000313" key="2">
    <source>
        <dbReference type="Proteomes" id="UP000054725"/>
    </source>
</evidence>
<proteinExistence type="predicted"/>
<name>A0A0W0X274_9GAMM</name>
<dbReference type="AlphaFoldDB" id="A0A0W0X274"/>
<dbReference type="EMBL" id="LNYO01000005">
    <property type="protein sequence ID" value="KTD38633.1"/>
    <property type="molecule type" value="Genomic_DNA"/>
</dbReference>